<dbReference type="OrthoDB" id="9807021at2"/>
<dbReference type="AlphaFoldDB" id="A0A1W1ZEH6"/>
<dbReference type="Gene3D" id="1.10.287.950">
    <property type="entry name" value="Methyl-accepting chemotaxis protein"/>
    <property type="match status" value="1"/>
</dbReference>
<dbReference type="GO" id="GO:0016020">
    <property type="term" value="C:membrane"/>
    <property type="evidence" value="ECO:0007669"/>
    <property type="project" value="InterPro"/>
</dbReference>
<feature type="domain" description="Methyl-accepting transducer" evidence="3">
    <location>
        <begin position="111"/>
        <end position="274"/>
    </location>
</feature>
<dbReference type="PROSITE" id="PS50111">
    <property type="entry name" value="CHEMOTAXIS_TRANSDUC_2"/>
    <property type="match status" value="1"/>
</dbReference>
<dbReference type="STRING" id="112901.SAMN04488500_103237"/>
<protein>
    <submittedName>
        <fullName evidence="4">Methyl-accepting chemotaxis protein (MCP) signalling domain-containing protein</fullName>
    </submittedName>
</protein>
<dbReference type="GO" id="GO:0007165">
    <property type="term" value="P:signal transduction"/>
    <property type="evidence" value="ECO:0007669"/>
    <property type="project" value="UniProtKB-KW"/>
</dbReference>
<proteinExistence type="predicted"/>
<dbReference type="EMBL" id="FWXI01000003">
    <property type="protein sequence ID" value="SMC46803.1"/>
    <property type="molecule type" value="Genomic_DNA"/>
</dbReference>
<dbReference type="RefSeq" id="WP_084574566.1">
    <property type="nucleotide sequence ID" value="NZ_CP155572.1"/>
</dbReference>
<dbReference type="Pfam" id="PF00015">
    <property type="entry name" value="MCPsignal"/>
    <property type="match status" value="1"/>
</dbReference>
<accession>A0A1W1ZEH6</accession>
<evidence type="ECO:0000259" key="3">
    <source>
        <dbReference type="PROSITE" id="PS50111"/>
    </source>
</evidence>
<evidence type="ECO:0000313" key="4">
    <source>
        <dbReference type="EMBL" id="SMC46803.1"/>
    </source>
</evidence>
<gene>
    <name evidence="4" type="ORF">SAMN04488500_103237</name>
</gene>
<sequence length="274" mass="28936">MNKMEALTMCFDIIKAACPVGSGIMLIDKNRVVIAIIEADIKVTLPAPKVGERIPEENPILQCLETKCLSTDIIPKELYGVKLRATTIPVIDATGDVLGILSVVSSLELQDKLLTAAETMAASTEQITATTEEMGANAVGLVSRLGTAKAGGESVRAKIEKTDEILKFVSDVAANSNLLGLNAAIEAARAGEHGRGFAVVADEIRKMAVNSANSVNEIKKLLQAINIDTTEVVDTITSTFELSQRQAEANEEIVSVMQGIASIACEVETLAGKA</sequence>
<keyword evidence="5" id="KW-1185">Reference proteome</keyword>
<dbReference type="SMART" id="SM00283">
    <property type="entry name" value="MA"/>
    <property type="match status" value="1"/>
</dbReference>
<evidence type="ECO:0000313" key="5">
    <source>
        <dbReference type="Proteomes" id="UP000192738"/>
    </source>
</evidence>
<evidence type="ECO:0000256" key="2">
    <source>
        <dbReference type="PROSITE-ProRule" id="PRU00284"/>
    </source>
</evidence>
<dbReference type="SUPFAM" id="SSF58104">
    <property type="entry name" value="Methyl-accepting chemotaxis protein (MCP) signaling domain"/>
    <property type="match status" value="1"/>
</dbReference>
<dbReference type="PANTHER" id="PTHR32089:SF112">
    <property type="entry name" value="LYSOZYME-LIKE PROTEIN-RELATED"/>
    <property type="match status" value="1"/>
</dbReference>
<dbReference type="Proteomes" id="UP000192738">
    <property type="component" value="Unassembled WGS sequence"/>
</dbReference>
<keyword evidence="1 2" id="KW-0807">Transducer</keyword>
<evidence type="ECO:0000256" key="1">
    <source>
        <dbReference type="ARBA" id="ARBA00023224"/>
    </source>
</evidence>
<dbReference type="PANTHER" id="PTHR32089">
    <property type="entry name" value="METHYL-ACCEPTING CHEMOTAXIS PROTEIN MCPB"/>
    <property type="match status" value="1"/>
</dbReference>
<organism evidence="4 5">
    <name type="scientific">Sporomusa malonica</name>
    <dbReference type="NCBI Taxonomy" id="112901"/>
    <lineage>
        <taxon>Bacteria</taxon>
        <taxon>Bacillati</taxon>
        <taxon>Bacillota</taxon>
        <taxon>Negativicutes</taxon>
        <taxon>Selenomonadales</taxon>
        <taxon>Sporomusaceae</taxon>
        <taxon>Sporomusa</taxon>
    </lineage>
</organism>
<dbReference type="InterPro" id="IPR004089">
    <property type="entry name" value="MCPsignal_dom"/>
</dbReference>
<reference evidence="4 5" key="1">
    <citation type="submission" date="2017-04" db="EMBL/GenBank/DDBJ databases">
        <authorList>
            <person name="Afonso C.L."/>
            <person name="Miller P.J."/>
            <person name="Scott M.A."/>
            <person name="Spackman E."/>
            <person name="Goraichik I."/>
            <person name="Dimitrov K.M."/>
            <person name="Suarez D.L."/>
            <person name="Swayne D.E."/>
        </authorList>
    </citation>
    <scope>NUCLEOTIDE SEQUENCE [LARGE SCALE GENOMIC DNA]</scope>
    <source>
        <strain evidence="4 5">DSM 5090</strain>
    </source>
</reference>
<name>A0A1W1ZEH6_9FIRM</name>